<keyword evidence="16" id="KW-1185">Reference proteome</keyword>
<evidence type="ECO:0000256" key="1">
    <source>
        <dbReference type="ARBA" id="ARBA00004651"/>
    </source>
</evidence>
<dbReference type="Gene3D" id="3.30.1360.60">
    <property type="entry name" value="Glucose permease domain IIB"/>
    <property type="match status" value="1"/>
</dbReference>
<evidence type="ECO:0000259" key="14">
    <source>
        <dbReference type="PROSITE" id="PS51103"/>
    </source>
</evidence>
<feature type="transmembrane region" description="Helical" evidence="12">
    <location>
        <begin position="212"/>
        <end position="230"/>
    </location>
</feature>
<protein>
    <recommendedName>
        <fullName evidence="17">PTS sugar transporter</fullName>
    </recommendedName>
</protein>
<dbReference type="InterPro" id="IPR013013">
    <property type="entry name" value="PTS_EIIC_1"/>
</dbReference>
<feature type="transmembrane region" description="Helical" evidence="12">
    <location>
        <begin position="323"/>
        <end position="344"/>
    </location>
</feature>
<keyword evidence="2" id="KW-0813">Transport</keyword>
<evidence type="ECO:0000256" key="10">
    <source>
        <dbReference type="ARBA" id="ARBA00023136"/>
    </source>
</evidence>
<evidence type="ECO:0008006" key="17">
    <source>
        <dbReference type="Google" id="ProtNLM"/>
    </source>
</evidence>
<keyword evidence="9 12" id="KW-1133">Transmembrane helix</keyword>
<dbReference type="InterPro" id="IPR050558">
    <property type="entry name" value="PTS_Sugar-Specific_Components"/>
</dbReference>
<evidence type="ECO:0000256" key="8">
    <source>
        <dbReference type="ARBA" id="ARBA00022777"/>
    </source>
</evidence>
<gene>
    <name evidence="15" type="ORF">GCM10011346_26300</name>
</gene>
<proteinExistence type="predicted"/>
<feature type="domain" description="PTS EIIC type-1" evidence="14">
    <location>
        <begin position="104"/>
        <end position="449"/>
    </location>
</feature>
<dbReference type="InterPro" id="IPR036878">
    <property type="entry name" value="Glu_permease_IIB"/>
</dbReference>
<organism evidence="15 16">
    <name type="scientific">Oceanobacillus neutriphilus</name>
    <dbReference type="NCBI Taxonomy" id="531815"/>
    <lineage>
        <taxon>Bacteria</taxon>
        <taxon>Bacillati</taxon>
        <taxon>Bacillota</taxon>
        <taxon>Bacilli</taxon>
        <taxon>Bacillales</taxon>
        <taxon>Bacillaceae</taxon>
        <taxon>Oceanobacillus</taxon>
    </lineage>
</organism>
<keyword evidence="3" id="KW-1003">Cell membrane</keyword>
<dbReference type="EMBL" id="BMLW01000007">
    <property type="protein sequence ID" value="GGP12010.1"/>
    <property type="molecule type" value="Genomic_DNA"/>
</dbReference>
<comment type="subcellular location">
    <subcellularLocation>
        <location evidence="1">Cell membrane</location>
        <topology evidence="1">Multi-pass membrane protein</topology>
    </subcellularLocation>
</comment>
<evidence type="ECO:0000313" key="15">
    <source>
        <dbReference type="EMBL" id="GGP12010.1"/>
    </source>
</evidence>
<feature type="transmembrane region" description="Helical" evidence="12">
    <location>
        <begin position="143"/>
        <end position="162"/>
    </location>
</feature>
<feature type="transmembrane region" description="Helical" evidence="12">
    <location>
        <begin position="174"/>
        <end position="192"/>
    </location>
</feature>
<dbReference type="PANTHER" id="PTHR30175:SF1">
    <property type="entry name" value="PTS SYSTEM ARBUTIN-, CELLOBIOSE-, AND SALICIN-SPECIFIC EIIBC COMPONENT-RELATED"/>
    <property type="match status" value="1"/>
</dbReference>
<keyword evidence="6" id="KW-0598">Phosphotransferase system</keyword>
<feature type="transmembrane region" description="Helical" evidence="12">
    <location>
        <begin position="421"/>
        <end position="443"/>
    </location>
</feature>
<keyword evidence="8" id="KW-0418">Kinase</keyword>
<evidence type="ECO:0000256" key="6">
    <source>
        <dbReference type="ARBA" id="ARBA00022683"/>
    </source>
</evidence>
<evidence type="ECO:0000256" key="4">
    <source>
        <dbReference type="ARBA" id="ARBA00022597"/>
    </source>
</evidence>
<dbReference type="SUPFAM" id="SSF55604">
    <property type="entry name" value="Glucose permease domain IIB"/>
    <property type="match status" value="1"/>
</dbReference>
<feature type="active site" description="Phosphocysteine intermediate; for EIIB activity" evidence="11">
    <location>
        <position position="25"/>
    </location>
</feature>
<dbReference type="Proteomes" id="UP000641206">
    <property type="component" value="Unassembled WGS sequence"/>
</dbReference>
<evidence type="ECO:0000256" key="5">
    <source>
        <dbReference type="ARBA" id="ARBA00022679"/>
    </source>
</evidence>
<dbReference type="InterPro" id="IPR003352">
    <property type="entry name" value="PTS_EIIC"/>
</dbReference>
<dbReference type="Pfam" id="PF02378">
    <property type="entry name" value="PTS_EIIC"/>
    <property type="match status" value="1"/>
</dbReference>
<evidence type="ECO:0000256" key="3">
    <source>
        <dbReference type="ARBA" id="ARBA00022475"/>
    </source>
</evidence>
<feature type="transmembrane region" description="Helical" evidence="12">
    <location>
        <begin position="356"/>
        <end position="375"/>
    </location>
</feature>
<dbReference type="Pfam" id="PF00367">
    <property type="entry name" value="PTS_EIIB"/>
    <property type="match status" value="1"/>
</dbReference>
<reference evidence="16" key="1">
    <citation type="journal article" date="2019" name="Int. J. Syst. Evol. Microbiol.">
        <title>The Global Catalogue of Microorganisms (GCM) 10K type strain sequencing project: providing services to taxonomists for standard genome sequencing and annotation.</title>
        <authorList>
            <consortium name="The Broad Institute Genomics Platform"/>
            <consortium name="The Broad Institute Genome Sequencing Center for Infectious Disease"/>
            <person name="Wu L."/>
            <person name="Ma J."/>
        </authorList>
    </citation>
    <scope>NUCLEOTIDE SEQUENCE [LARGE SCALE GENOMIC DNA]</scope>
    <source>
        <strain evidence="16">CGMCC 1.7693</strain>
    </source>
</reference>
<dbReference type="PANTHER" id="PTHR30175">
    <property type="entry name" value="PHOSPHOTRANSFERASE SYSTEM TRANSPORT PROTEIN"/>
    <property type="match status" value="1"/>
</dbReference>
<dbReference type="RefSeq" id="WP_188734825.1">
    <property type="nucleotide sequence ID" value="NZ_BMLW01000007.1"/>
</dbReference>
<sequence length="449" mass="48917">MDKKAIKEIIDNVGGEDNIKKVWHCMTRLRFDLYDNSLIDHDAIKQLKDVMGEQLYNDQYQIILGTNVNAYYTEISERIGKLDNEEKTDELPEKKKGLFSRLLDIVSGVFGPVVPAIAGAGMIKGILAGLIALEVLSEDSQTVSILDLIASSVFHFLPFFLAVSAARIFKTNEYLALAVAGGFMYPTLMEAAQSGEITEFTFVGLPIPVIDYSASVIPIIISVWALSYIYRWVDKIMPSVLKTVFTPTLTLFIAIPIALIVGGPLGNYVGIALAYVVDLLFDISPILAGIVVGGIRPIAIVFGMHHALTPVALQNFAVDGYDMLMPMFFMTNMAIVGATLAIFFKLKNKKDKSVALSAAISAFLGITEPALFGVLIKHKKAFIACTIGSAAAATFFAIFGVRIYGYILSSIVSLVAYVGPYFVYAVIGIVIAIAVAFFLTFILERKSKN</sequence>
<dbReference type="InterPro" id="IPR001996">
    <property type="entry name" value="PTS_IIB_1"/>
</dbReference>
<evidence type="ECO:0000256" key="12">
    <source>
        <dbReference type="SAM" id="Phobius"/>
    </source>
</evidence>
<evidence type="ECO:0000256" key="11">
    <source>
        <dbReference type="PROSITE-ProRule" id="PRU00421"/>
    </source>
</evidence>
<evidence type="ECO:0000256" key="2">
    <source>
        <dbReference type="ARBA" id="ARBA00022448"/>
    </source>
</evidence>
<evidence type="ECO:0000259" key="13">
    <source>
        <dbReference type="PROSITE" id="PS51098"/>
    </source>
</evidence>
<feature type="transmembrane region" description="Helical" evidence="12">
    <location>
        <begin position="283"/>
        <end position="302"/>
    </location>
</feature>
<comment type="caution">
    <text evidence="15">The sequence shown here is derived from an EMBL/GenBank/DDBJ whole genome shotgun (WGS) entry which is preliminary data.</text>
</comment>
<accession>A0ABQ2NW54</accession>
<feature type="transmembrane region" description="Helical" evidence="12">
    <location>
        <begin position="382"/>
        <end position="401"/>
    </location>
</feature>
<dbReference type="PROSITE" id="PS51098">
    <property type="entry name" value="PTS_EIIB_TYPE_1"/>
    <property type="match status" value="1"/>
</dbReference>
<dbReference type="InterPro" id="IPR018113">
    <property type="entry name" value="PTrfase_EIIB_Cys"/>
</dbReference>
<feature type="transmembrane region" description="Helical" evidence="12">
    <location>
        <begin position="102"/>
        <end position="123"/>
    </location>
</feature>
<keyword evidence="4" id="KW-0762">Sugar transport</keyword>
<keyword evidence="10 12" id="KW-0472">Membrane</keyword>
<keyword evidence="7 12" id="KW-0812">Transmembrane</keyword>
<feature type="domain" description="PTS EIIB type-1" evidence="13">
    <location>
        <begin position="3"/>
        <end position="85"/>
    </location>
</feature>
<name>A0ABQ2NW54_9BACI</name>
<dbReference type="PROSITE" id="PS51103">
    <property type="entry name" value="PTS_EIIC_TYPE_1"/>
    <property type="match status" value="1"/>
</dbReference>
<evidence type="ECO:0000256" key="7">
    <source>
        <dbReference type="ARBA" id="ARBA00022692"/>
    </source>
</evidence>
<dbReference type="PROSITE" id="PS01035">
    <property type="entry name" value="PTS_EIIB_TYPE_1_CYS"/>
    <property type="match status" value="1"/>
</dbReference>
<evidence type="ECO:0000256" key="9">
    <source>
        <dbReference type="ARBA" id="ARBA00022989"/>
    </source>
</evidence>
<dbReference type="CDD" id="cd00212">
    <property type="entry name" value="PTS_IIB_glc"/>
    <property type="match status" value="1"/>
</dbReference>
<evidence type="ECO:0000313" key="16">
    <source>
        <dbReference type="Proteomes" id="UP000641206"/>
    </source>
</evidence>
<keyword evidence="5" id="KW-0808">Transferase</keyword>
<feature type="transmembrane region" description="Helical" evidence="12">
    <location>
        <begin position="251"/>
        <end position="277"/>
    </location>
</feature>